<evidence type="ECO:0000313" key="2">
    <source>
        <dbReference type="Proteomes" id="UP000664795"/>
    </source>
</evidence>
<evidence type="ECO:0000313" key="1">
    <source>
        <dbReference type="EMBL" id="MBO0933905.1"/>
    </source>
</evidence>
<protein>
    <submittedName>
        <fullName evidence="1">Uncharacterized protein</fullName>
    </submittedName>
</protein>
<sequence>MLLSVPVKPCVRRFLLKEFGREPIAVRANSDLGGILLLAFAKGESVPLEAMELSHDELPDLDNLTPIQFQLGETFRRSALSPNSRVLLTGALMAYFRTCLFFYTLGRRTLFDSEMSAVKLFLKVYNIREDELTEEAAIKIAQRERRERALFKPTPSVATTQAA</sequence>
<reference evidence="1 2" key="1">
    <citation type="submission" date="2021-03" db="EMBL/GenBank/DDBJ databases">
        <title>Fibrella sp. HMF5036 genome sequencing and assembly.</title>
        <authorList>
            <person name="Kang H."/>
            <person name="Kim H."/>
            <person name="Bae S."/>
            <person name="Joh K."/>
        </authorList>
    </citation>
    <scope>NUCLEOTIDE SEQUENCE [LARGE SCALE GENOMIC DNA]</scope>
    <source>
        <strain evidence="1 2">HMF5036</strain>
    </source>
</reference>
<proteinExistence type="predicted"/>
<accession>A0A939GAB8</accession>
<dbReference type="Proteomes" id="UP000664795">
    <property type="component" value="Unassembled WGS sequence"/>
</dbReference>
<organism evidence="1 2">
    <name type="scientific">Fibrella aquatilis</name>
    <dbReference type="NCBI Taxonomy" id="2817059"/>
    <lineage>
        <taxon>Bacteria</taxon>
        <taxon>Pseudomonadati</taxon>
        <taxon>Bacteroidota</taxon>
        <taxon>Cytophagia</taxon>
        <taxon>Cytophagales</taxon>
        <taxon>Spirosomataceae</taxon>
        <taxon>Fibrella</taxon>
    </lineage>
</organism>
<gene>
    <name evidence="1" type="ORF">J2I48_23045</name>
</gene>
<keyword evidence="2" id="KW-1185">Reference proteome</keyword>
<dbReference type="EMBL" id="JAFMYU010000024">
    <property type="protein sequence ID" value="MBO0933905.1"/>
    <property type="molecule type" value="Genomic_DNA"/>
</dbReference>
<comment type="caution">
    <text evidence="1">The sequence shown here is derived from an EMBL/GenBank/DDBJ whole genome shotgun (WGS) entry which is preliminary data.</text>
</comment>
<name>A0A939GAB8_9BACT</name>
<dbReference type="AlphaFoldDB" id="A0A939GAB8"/>
<dbReference type="RefSeq" id="WP_207337871.1">
    <property type="nucleotide sequence ID" value="NZ_JAFMYU010000024.1"/>
</dbReference>